<keyword evidence="4" id="KW-1185">Reference proteome</keyword>
<sequence length="31" mass="3644">MFTAAHNYEAHKIEDENHAGDQWLSNSRWNA</sequence>
<feature type="compositionally biased region" description="Basic and acidic residues" evidence="1">
    <location>
        <begin position="8"/>
        <end position="19"/>
    </location>
</feature>
<evidence type="ECO:0000313" key="4">
    <source>
        <dbReference type="Proteomes" id="UP000008827"/>
    </source>
</evidence>
<reference evidence="3" key="2">
    <citation type="submission" date="2018-02" db="UniProtKB">
        <authorList>
            <consortium name="EnsemblPlants"/>
        </authorList>
    </citation>
    <scope>IDENTIFICATION</scope>
    <source>
        <strain evidence="3">Williams 82</strain>
    </source>
</reference>
<evidence type="ECO:0000313" key="2">
    <source>
        <dbReference type="EMBL" id="KRH01209.1"/>
    </source>
</evidence>
<gene>
    <name evidence="2" type="ORF">GLYMA_18G261500</name>
</gene>
<proteinExistence type="predicted"/>
<evidence type="ECO:0000313" key="3">
    <source>
        <dbReference type="EnsemblPlants" id="KRH01209"/>
    </source>
</evidence>
<reference evidence="2" key="3">
    <citation type="submission" date="2018-07" db="EMBL/GenBank/DDBJ databases">
        <title>WGS assembly of Glycine max.</title>
        <authorList>
            <person name="Schmutz J."/>
            <person name="Cannon S."/>
            <person name="Schlueter J."/>
            <person name="Ma J."/>
            <person name="Mitros T."/>
            <person name="Nelson W."/>
            <person name="Hyten D."/>
            <person name="Song Q."/>
            <person name="Thelen J."/>
            <person name="Cheng J."/>
            <person name="Xu D."/>
            <person name="Hellsten U."/>
            <person name="May G."/>
            <person name="Yu Y."/>
            <person name="Sakurai T."/>
            <person name="Umezawa T."/>
            <person name="Bhattacharyya M."/>
            <person name="Sandhu D."/>
            <person name="Valliyodan B."/>
            <person name="Lindquist E."/>
            <person name="Peto M."/>
            <person name="Grant D."/>
            <person name="Shu S."/>
            <person name="Goodstein D."/>
            <person name="Barry K."/>
            <person name="Futrell-Griggs M."/>
            <person name="Abernathy B."/>
            <person name="Du J."/>
            <person name="Tian Z."/>
            <person name="Zhu L."/>
            <person name="Gill N."/>
            <person name="Joshi T."/>
            <person name="Libault M."/>
            <person name="Sethuraman A."/>
            <person name="Zhang X."/>
            <person name="Shinozaki K."/>
            <person name="Nguyen H."/>
            <person name="Wing R."/>
            <person name="Cregan P."/>
            <person name="Specht J."/>
            <person name="Grimwood J."/>
            <person name="Rokhsar D."/>
            <person name="Stacey G."/>
            <person name="Shoemaker R."/>
            <person name="Jackson S."/>
        </authorList>
    </citation>
    <scope>NUCLEOTIDE SEQUENCE</scope>
    <source>
        <tissue evidence="2">Callus</tissue>
    </source>
</reference>
<dbReference type="EnsemblPlants" id="KRH01209">
    <property type="protein sequence ID" value="KRH01209"/>
    <property type="gene ID" value="GLYMA_18G261500"/>
</dbReference>
<dbReference type="Proteomes" id="UP000008827">
    <property type="component" value="Chromosome 18"/>
</dbReference>
<dbReference type="AlphaFoldDB" id="A0A0R0FEL3"/>
<feature type="region of interest" description="Disordered" evidence="1">
    <location>
        <begin position="1"/>
        <end position="31"/>
    </location>
</feature>
<dbReference type="SMR" id="A0A0R0FEL3"/>
<reference evidence="2 3" key="1">
    <citation type="journal article" date="2010" name="Nature">
        <title>Genome sequence of the palaeopolyploid soybean.</title>
        <authorList>
            <person name="Schmutz J."/>
            <person name="Cannon S.B."/>
            <person name="Schlueter J."/>
            <person name="Ma J."/>
            <person name="Mitros T."/>
            <person name="Nelson W."/>
            <person name="Hyten D.L."/>
            <person name="Song Q."/>
            <person name="Thelen J.J."/>
            <person name="Cheng J."/>
            <person name="Xu D."/>
            <person name="Hellsten U."/>
            <person name="May G.D."/>
            <person name="Yu Y."/>
            <person name="Sakurai T."/>
            <person name="Umezawa T."/>
            <person name="Bhattacharyya M.K."/>
            <person name="Sandhu D."/>
            <person name="Valliyodan B."/>
            <person name="Lindquist E."/>
            <person name="Peto M."/>
            <person name="Grant D."/>
            <person name="Shu S."/>
            <person name="Goodstein D."/>
            <person name="Barry K."/>
            <person name="Futrell-Griggs M."/>
            <person name="Abernathy B."/>
            <person name="Du J."/>
            <person name="Tian Z."/>
            <person name="Zhu L."/>
            <person name="Gill N."/>
            <person name="Joshi T."/>
            <person name="Libault M."/>
            <person name="Sethuraman A."/>
            <person name="Zhang X.-C."/>
            <person name="Shinozaki K."/>
            <person name="Nguyen H.T."/>
            <person name="Wing R.A."/>
            <person name="Cregan P."/>
            <person name="Specht J."/>
            <person name="Grimwood J."/>
            <person name="Rokhsar D."/>
            <person name="Stacey G."/>
            <person name="Shoemaker R.C."/>
            <person name="Jackson S.A."/>
        </authorList>
    </citation>
    <scope>NUCLEOTIDE SEQUENCE [LARGE SCALE GENOMIC DNA]</scope>
    <source>
        <strain evidence="3">cv. Williams 82</strain>
        <tissue evidence="2">Callus</tissue>
    </source>
</reference>
<evidence type="ECO:0000256" key="1">
    <source>
        <dbReference type="SAM" id="MobiDB-lite"/>
    </source>
</evidence>
<protein>
    <submittedName>
        <fullName evidence="2 3">Uncharacterized protein</fullName>
    </submittedName>
</protein>
<dbReference type="EMBL" id="CM000851">
    <property type="protein sequence ID" value="KRH01209.1"/>
    <property type="molecule type" value="Genomic_DNA"/>
</dbReference>
<dbReference type="Gramene" id="KRH01209">
    <property type="protein sequence ID" value="KRH01209"/>
    <property type="gene ID" value="GLYMA_18G261500"/>
</dbReference>
<dbReference type="InParanoid" id="A0A0R0FEL3"/>
<organism evidence="2">
    <name type="scientific">Glycine max</name>
    <name type="common">Soybean</name>
    <name type="synonym">Glycine hispida</name>
    <dbReference type="NCBI Taxonomy" id="3847"/>
    <lineage>
        <taxon>Eukaryota</taxon>
        <taxon>Viridiplantae</taxon>
        <taxon>Streptophyta</taxon>
        <taxon>Embryophyta</taxon>
        <taxon>Tracheophyta</taxon>
        <taxon>Spermatophyta</taxon>
        <taxon>Magnoliopsida</taxon>
        <taxon>eudicotyledons</taxon>
        <taxon>Gunneridae</taxon>
        <taxon>Pentapetalae</taxon>
        <taxon>rosids</taxon>
        <taxon>fabids</taxon>
        <taxon>Fabales</taxon>
        <taxon>Fabaceae</taxon>
        <taxon>Papilionoideae</taxon>
        <taxon>50 kb inversion clade</taxon>
        <taxon>NPAAA clade</taxon>
        <taxon>indigoferoid/millettioid clade</taxon>
        <taxon>Phaseoleae</taxon>
        <taxon>Glycine</taxon>
        <taxon>Glycine subgen. Soja</taxon>
    </lineage>
</organism>
<name>A0A0R0FEL3_SOYBN</name>
<accession>A0A0R0FEL3</accession>